<dbReference type="GO" id="GO:0006313">
    <property type="term" value="P:DNA transposition"/>
    <property type="evidence" value="ECO:0007669"/>
    <property type="project" value="InterPro"/>
</dbReference>
<reference evidence="4" key="2">
    <citation type="submission" date="2012-03" db="EMBL/GenBank/DDBJ databases">
        <title>Genome sequence of the fruiting myxobacterium Corallococcus coralloides DSM 2259.</title>
        <authorList>
            <person name="Huntley S."/>
            <person name="Zhang Y."/>
            <person name="Treuner-Lange A."/>
            <person name="Sensen C.W."/>
            <person name="Sogaard-Andersen L."/>
        </authorList>
    </citation>
    <scope>NUCLEOTIDE SEQUENCE [LARGE SCALE GENOMIC DNA]</scope>
    <source>
        <strain evidence="4">ATCC 25202 / DSM 2259 / NBRC 100086 / M2</strain>
    </source>
</reference>
<proteinExistence type="predicted"/>
<keyword evidence="4" id="KW-1185">Reference proteome</keyword>
<reference evidence="3 4" key="1">
    <citation type="journal article" date="2012" name="J. Bacteriol.">
        <title>Complete Genome Sequence of the Fruiting Myxobacterium Corallococcus coralloides DSM 2259.</title>
        <authorList>
            <person name="Huntley S."/>
            <person name="Zhang Y."/>
            <person name="Treuner-Lange A."/>
            <person name="Kneip S."/>
            <person name="Sensen C.W."/>
            <person name="Sogaard-Andersen L."/>
        </authorList>
    </citation>
    <scope>NUCLEOTIDE SEQUENCE [LARGE SCALE GENOMIC DNA]</scope>
    <source>
        <strain evidence="4">ATCC 25202 / DSM 2259 / NBRC 100086 / M2</strain>
    </source>
</reference>
<dbReference type="KEGG" id="ccx:COCOR_03439"/>
<evidence type="ECO:0000313" key="4">
    <source>
        <dbReference type="Proteomes" id="UP000007587"/>
    </source>
</evidence>
<dbReference type="InParanoid" id="H8MKH5"/>
<evidence type="ECO:0000313" key="3">
    <source>
        <dbReference type="EMBL" id="AFE05235.1"/>
    </source>
</evidence>
<protein>
    <submittedName>
        <fullName evidence="3">IS5 family transposase OrfA</fullName>
    </submittedName>
</protein>
<dbReference type="Proteomes" id="UP000007587">
    <property type="component" value="Chromosome"/>
</dbReference>
<organism evidence="3 4">
    <name type="scientific">Corallococcus coralloides (strain ATCC 25202 / DSM 2259 / NBRC 100086 / M2)</name>
    <name type="common">Myxococcus coralloides</name>
    <dbReference type="NCBI Taxonomy" id="1144275"/>
    <lineage>
        <taxon>Bacteria</taxon>
        <taxon>Pseudomonadati</taxon>
        <taxon>Myxococcota</taxon>
        <taxon>Myxococcia</taxon>
        <taxon>Myxococcales</taxon>
        <taxon>Cystobacterineae</taxon>
        <taxon>Myxococcaceae</taxon>
        <taxon>Corallococcus</taxon>
    </lineage>
</organism>
<dbReference type="InterPro" id="IPR025161">
    <property type="entry name" value="IS402-like_dom"/>
</dbReference>
<dbReference type="RefSeq" id="WP_014396253.1">
    <property type="nucleotide sequence ID" value="NC_017030.1"/>
</dbReference>
<dbReference type="GO" id="GO:0003677">
    <property type="term" value="F:DNA binding"/>
    <property type="evidence" value="ECO:0007669"/>
    <property type="project" value="InterPro"/>
</dbReference>
<feature type="domain" description="Insertion element IS402-like" evidence="2">
    <location>
        <begin position="6"/>
        <end position="77"/>
    </location>
</feature>
<dbReference type="STRING" id="1144275.COCOR_03439"/>
<dbReference type="GO" id="GO:0004803">
    <property type="term" value="F:transposase activity"/>
    <property type="evidence" value="ECO:0007669"/>
    <property type="project" value="InterPro"/>
</dbReference>
<feature type="domain" description="Transposase IS4-like" evidence="1">
    <location>
        <begin position="87"/>
        <end position="244"/>
    </location>
</feature>
<dbReference type="PANTHER" id="PTHR30007:SF1">
    <property type="entry name" value="BLR1914 PROTEIN"/>
    <property type="match status" value="1"/>
</dbReference>
<accession>H8MKH5</accession>
<dbReference type="EMBL" id="CP003389">
    <property type="protein sequence ID" value="AFE05235.1"/>
    <property type="molecule type" value="Genomic_DNA"/>
</dbReference>
<dbReference type="PANTHER" id="PTHR30007">
    <property type="entry name" value="PHP DOMAIN PROTEIN"/>
    <property type="match status" value="1"/>
</dbReference>
<dbReference type="eggNOG" id="COG3293">
    <property type="taxonomic scope" value="Bacteria"/>
</dbReference>
<evidence type="ECO:0000259" key="1">
    <source>
        <dbReference type="Pfam" id="PF01609"/>
    </source>
</evidence>
<gene>
    <name evidence="3" type="ordered locus">COCOR_03439</name>
</gene>
<evidence type="ECO:0000259" key="2">
    <source>
        <dbReference type="Pfam" id="PF13340"/>
    </source>
</evidence>
<dbReference type="Pfam" id="PF13340">
    <property type="entry name" value="DUF4096"/>
    <property type="match status" value="1"/>
</dbReference>
<dbReference type="HOGENOM" id="CLU_055261_5_2_7"/>
<name>H8MKH5_CORCM</name>
<dbReference type="InterPro" id="IPR002559">
    <property type="entry name" value="Transposase_11"/>
</dbReference>
<dbReference type="Pfam" id="PF01609">
    <property type="entry name" value="DDE_Tnp_1"/>
    <property type="match status" value="1"/>
</dbReference>
<sequence>MRRHELSDAEWSRIEPLLGSRSGPPSKRGDRDFINAVIWRVKTGVQWRDLPERFGHWKTVYNRFHRWAQAGRWEAIFKALRLEVDEKGSLADASVVRAHQDASGGKGGPKKCSGAFSRRFSTKVHAVTTTSGKPLHLEVTPGQQHESTMAEELLVHAEGNAFIADTGYDAERIRANTLKVGMTPVIHPHPSRKQPPALDRSLYRLRYRVECFFHDLKRFRAAATRYDKTAKSYLAVLHVASMLLWLR</sequence>
<dbReference type="NCBIfam" id="NF033580">
    <property type="entry name" value="transpos_IS5_3"/>
    <property type="match status" value="1"/>
</dbReference>
<dbReference type="AlphaFoldDB" id="H8MKH5"/>